<feature type="compositionally biased region" description="Pro residues" evidence="1">
    <location>
        <begin position="66"/>
        <end position="79"/>
    </location>
</feature>
<dbReference type="PROSITE" id="PS51257">
    <property type="entry name" value="PROKAR_LIPOPROTEIN"/>
    <property type="match status" value="1"/>
</dbReference>
<dbReference type="EMBL" id="JAYMYQ010000011">
    <property type="protein sequence ID" value="KAK7305421.1"/>
    <property type="molecule type" value="Genomic_DNA"/>
</dbReference>
<dbReference type="AlphaFoldDB" id="A0AAN9PPA4"/>
<sequence length="79" mass="8877">MASSKLVYVCLMFAFVMACFARDIPADANFEHHPQSLSKHAETVMSSFSKEQLLADIDYTPAHNHPCPPDHPCNPPYKE</sequence>
<evidence type="ECO:0000313" key="4">
    <source>
        <dbReference type="Proteomes" id="UP001367508"/>
    </source>
</evidence>
<comment type="caution">
    <text evidence="3">The sequence shown here is derived from an EMBL/GenBank/DDBJ whole genome shotgun (WGS) entry which is preliminary data.</text>
</comment>
<feature type="chain" id="PRO_5042858191" description="Transmembrane protein" evidence="2">
    <location>
        <begin position="22"/>
        <end position="79"/>
    </location>
</feature>
<organism evidence="3 4">
    <name type="scientific">Canavalia gladiata</name>
    <name type="common">Sword bean</name>
    <name type="synonym">Dolichos gladiatus</name>
    <dbReference type="NCBI Taxonomy" id="3824"/>
    <lineage>
        <taxon>Eukaryota</taxon>
        <taxon>Viridiplantae</taxon>
        <taxon>Streptophyta</taxon>
        <taxon>Embryophyta</taxon>
        <taxon>Tracheophyta</taxon>
        <taxon>Spermatophyta</taxon>
        <taxon>Magnoliopsida</taxon>
        <taxon>eudicotyledons</taxon>
        <taxon>Gunneridae</taxon>
        <taxon>Pentapetalae</taxon>
        <taxon>rosids</taxon>
        <taxon>fabids</taxon>
        <taxon>Fabales</taxon>
        <taxon>Fabaceae</taxon>
        <taxon>Papilionoideae</taxon>
        <taxon>50 kb inversion clade</taxon>
        <taxon>NPAAA clade</taxon>
        <taxon>indigoferoid/millettioid clade</taxon>
        <taxon>Phaseoleae</taxon>
        <taxon>Canavalia</taxon>
    </lineage>
</organism>
<keyword evidence="4" id="KW-1185">Reference proteome</keyword>
<evidence type="ECO:0000256" key="1">
    <source>
        <dbReference type="SAM" id="MobiDB-lite"/>
    </source>
</evidence>
<evidence type="ECO:0000256" key="2">
    <source>
        <dbReference type="SAM" id="SignalP"/>
    </source>
</evidence>
<feature type="region of interest" description="Disordered" evidence="1">
    <location>
        <begin position="60"/>
        <end position="79"/>
    </location>
</feature>
<reference evidence="3 4" key="1">
    <citation type="submission" date="2024-01" db="EMBL/GenBank/DDBJ databases">
        <title>The genomes of 5 underutilized Papilionoideae crops provide insights into root nodulation and disease resistanc.</title>
        <authorList>
            <person name="Jiang F."/>
        </authorList>
    </citation>
    <scope>NUCLEOTIDE SEQUENCE [LARGE SCALE GENOMIC DNA]</scope>
    <source>
        <strain evidence="3">LVBAO_FW01</strain>
        <tissue evidence="3">Leaves</tissue>
    </source>
</reference>
<protein>
    <recommendedName>
        <fullName evidence="5">Transmembrane protein</fullName>
    </recommendedName>
</protein>
<evidence type="ECO:0008006" key="5">
    <source>
        <dbReference type="Google" id="ProtNLM"/>
    </source>
</evidence>
<gene>
    <name evidence="3" type="ORF">VNO77_43327</name>
</gene>
<proteinExistence type="predicted"/>
<keyword evidence="2" id="KW-0732">Signal</keyword>
<name>A0AAN9PPA4_CANGL</name>
<dbReference type="Proteomes" id="UP001367508">
    <property type="component" value="Unassembled WGS sequence"/>
</dbReference>
<evidence type="ECO:0000313" key="3">
    <source>
        <dbReference type="EMBL" id="KAK7305421.1"/>
    </source>
</evidence>
<accession>A0AAN9PPA4</accession>
<feature type="signal peptide" evidence="2">
    <location>
        <begin position="1"/>
        <end position="21"/>
    </location>
</feature>